<dbReference type="SUPFAM" id="SSF56219">
    <property type="entry name" value="DNase I-like"/>
    <property type="match status" value="1"/>
</dbReference>
<dbReference type="InterPro" id="IPR036691">
    <property type="entry name" value="Endo/exonu/phosph_ase_sf"/>
</dbReference>
<dbReference type="Pfam" id="PF00078">
    <property type="entry name" value="RVT_1"/>
    <property type="match status" value="1"/>
</dbReference>
<dbReference type="EMBL" id="GEBQ01003266">
    <property type="protein sequence ID" value="JAT36711.1"/>
    <property type="molecule type" value="Transcribed_RNA"/>
</dbReference>
<dbReference type="PROSITE" id="PS50878">
    <property type="entry name" value="RT_POL"/>
    <property type="match status" value="1"/>
</dbReference>
<dbReference type="SUPFAM" id="SSF56672">
    <property type="entry name" value="DNA/RNA polymerases"/>
    <property type="match status" value="1"/>
</dbReference>
<feature type="non-terminal residue" evidence="2">
    <location>
        <position position="1"/>
    </location>
</feature>
<dbReference type="InterPro" id="IPR043502">
    <property type="entry name" value="DNA/RNA_pol_sf"/>
</dbReference>
<protein>
    <recommendedName>
        <fullName evidence="1">Reverse transcriptase domain-containing protein</fullName>
    </recommendedName>
</protein>
<sequence>RLVKDKIPLSASGVYEIPCSCGFVYIRETKRQVSTRLKEQIRHTYIPTYIKKLTIYHQNTDRIRNKIERLNHFLDSTCPDIVVVTEHGQDEDCMANTRLSNYTLVSAFCRQNKMKGGVALYKHVDCGNEIKSLNVESLSIPLTVEMSAISIQVDKKSILHILGIYRPPKQDLESLECALKALSTAIDSRMSLKNIILIIGDFNVDSLRPSAASNLLNELLMTYNLHRIDLPPTRITNHTQTSIDMCCVSSNFIDMANVQVINTGISDHTGQLCQLNIEALRKKPLLTHRRSLRPCDLDNLKLNLFNQNWESVLECDNVEDAYNTFLSVVTFALNASCPEKSFRRKKHKSLKHIFDNEANEMKTQFLRAQDVYLLSGRIDDKQVANQLKKNYDLKLKSLRREATANFISESTNKSRAIWTAINSERRGKQRESERFEFLKTSDNQIIEDPDELAKLFNTFFTTIAEETLQKAGAGAPTTNQHATINVVSPMETLPLSSKQELMKIISGFKNKTSSGLDEFSSVMLKSCQEALLPPLLHIVNLSLSQGTFPSKMKVSKVIPLHKKGSKHELENYRPISLISTFAKLIEKVVLIRITQHLKENSIELNSQHGFQKNKSTHTALIELVEYITDLLEEGENVVGTYLDLSKAFDCLGHNLILSKLKELGFIGTAWKWFESYLIGRHQLVELKQSTTKTVTSFRSQLLPVTRGVPQGSVLGPVIFILFTYDLPVCTEQYGKAFLYADDTVLVSSARNIEDLEFQSYMALNLAADYCKKNNLVFNENKTKQLIMGSRKEDITGCANLEVVNYTKHLGLIIDDRLSWENHLDVLCKKLSSATFALRRVKSISTEDAVKMSYHSLFESHLRYGIQLWGSGSRHNINRVLVLQKNALRVMADLEWRESCRDIFKQWRIQTVVNIYILEVIAYSCVKGPPRNEDIHQHFTRHAQDFNLPAHHTKRFEKKPSYIGAKLFNALPKELKLLTPKTRKLKISEWLLDRPFYSVEEFLNWSAG</sequence>
<organism evidence="2">
    <name type="scientific">Graphocephala atropunctata</name>
    <dbReference type="NCBI Taxonomy" id="36148"/>
    <lineage>
        <taxon>Eukaryota</taxon>
        <taxon>Metazoa</taxon>
        <taxon>Ecdysozoa</taxon>
        <taxon>Arthropoda</taxon>
        <taxon>Hexapoda</taxon>
        <taxon>Insecta</taxon>
        <taxon>Pterygota</taxon>
        <taxon>Neoptera</taxon>
        <taxon>Paraneoptera</taxon>
        <taxon>Hemiptera</taxon>
        <taxon>Auchenorrhyncha</taxon>
        <taxon>Membracoidea</taxon>
        <taxon>Cicadellidae</taxon>
        <taxon>Cicadellinae</taxon>
        <taxon>Cicadellini</taxon>
        <taxon>Graphocephala</taxon>
    </lineage>
</organism>
<dbReference type="PANTHER" id="PTHR47510">
    <property type="entry name" value="REVERSE TRANSCRIPTASE DOMAIN-CONTAINING PROTEIN"/>
    <property type="match status" value="1"/>
</dbReference>
<gene>
    <name evidence="2" type="ORF">g.30434</name>
</gene>
<evidence type="ECO:0000313" key="2">
    <source>
        <dbReference type="EMBL" id="JAT36711.1"/>
    </source>
</evidence>
<proteinExistence type="predicted"/>
<dbReference type="AlphaFoldDB" id="A0A1B6MLD1"/>
<dbReference type="InterPro" id="IPR000477">
    <property type="entry name" value="RT_dom"/>
</dbReference>
<feature type="domain" description="Reverse transcriptase" evidence="1">
    <location>
        <begin position="541"/>
        <end position="813"/>
    </location>
</feature>
<reference evidence="2" key="1">
    <citation type="submission" date="2015-11" db="EMBL/GenBank/DDBJ databases">
        <title>De novo transcriptome assembly of four potential Pierce s Disease insect vectors from Arizona vineyards.</title>
        <authorList>
            <person name="Tassone E.E."/>
        </authorList>
    </citation>
    <scope>NUCLEOTIDE SEQUENCE</scope>
</reference>
<accession>A0A1B6MLD1</accession>
<dbReference type="CDD" id="cd01650">
    <property type="entry name" value="RT_nLTR_like"/>
    <property type="match status" value="1"/>
</dbReference>
<name>A0A1B6MLD1_9HEMI</name>
<evidence type="ECO:0000259" key="1">
    <source>
        <dbReference type="PROSITE" id="PS50878"/>
    </source>
</evidence>
<dbReference type="GO" id="GO:0071897">
    <property type="term" value="P:DNA biosynthetic process"/>
    <property type="evidence" value="ECO:0007669"/>
    <property type="project" value="UniProtKB-ARBA"/>
</dbReference>
<dbReference type="PANTHER" id="PTHR47510:SF3">
    <property type="entry name" value="ENDO_EXONUCLEASE_PHOSPHATASE DOMAIN-CONTAINING PROTEIN"/>
    <property type="match status" value="1"/>
</dbReference>
<dbReference type="Gene3D" id="3.60.10.10">
    <property type="entry name" value="Endonuclease/exonuclease/phosphatase"/>
    <property type="match status" value="1"/>
</dbReference>